<keyword evidence="2" id="KW-0472">Membrane</keyword>
<dbReference type="AlphaFoldDB" id="A0A9P6EP91"/>
<comment type="caution">
    <text evidence="3">The sequence shown here is derived from an EMBL/GenBank/DDBJ whole genome shotgun (WGS) entry which is preliminary data.</text>
</comment>
<feature type="compositionally biased region" description="Polar residues" evidence="1">
    <location>
        <begin position="783"/>
        <end position="796"/>
    </location>
</feature>
<dbReference type="OrthoDB" id="10375789at2759"/>
<feature type="region of interest" description="Disordered" evidence="1">
    <location>
        <begin position="527"/>
        <end position="559"/>
    </location>
</feature>
<keyword evidence="2" id="KW-1133">Transmembrane helix</keyword>
<evidence type="ECO:0000313" key="4">
    <source>
        <dbReference type="Proteomes" id="UP000807306"/>
    </source>
</evidence>
<keyword evidence="4" id="KW-1185">Reference proteome</keyword>
<name>A0A9P6EP91_9AGAR</name>
<feature type="region of interest" description="Disordered" evidence="1">
    <location>
        <begin position="772"/>
        <end position="818"/>
    </location>
</feature>
<organism evidence="3 4">
    <name type="scientific">Crepidotus variabilis</name>
    <dbReference type="NCBI Taxonomy" id="179855"/>
    <lineage>
        <taxon>Eukaryota</taxon>
        <taxon>Fungi</taxon>
        <taxon>Dikarya</taxon>
        <taxon>Basidiomycota</taxon>
        <taxon>Agaricomycotina</taxon>
        <taxon>Agaricomycetes</taxon>
        <taxon>Agaricomycetidae</taxon>
        <taxon>Agaricales</taxon>
        <taxon>Agaricineae</taxon>
        <taxon>Crepidotaceae</taxon>
        <taxon>Crepidotus</taxon>
    </lineage>
</organism>
<evidence type="ECO:0000256" key="2">
    <source>
        <dbReference type="SAM" id="Phobius"/>
    </source>
</evidence>
<proteinExistence type="predicted"/>
<feature type="region of interest" description="Disordered" evidence="1">
    <location>
        <begin position="737"/>
        <end position="760"/>
    </location>
</feature>
<feature type="transmembrane region" description="Helical" evidence="2">
    <location>
        <begin position="6"/>
        <end position="24"/>
    </location>
</feature>
<dbReference type="Proteomes" id="UP000807306">
    <property type="component" value="Unassembled WGS sequence"/>
</dbReference>
<feature type="region of interest" description="Disordered" evidence="1">
    <location>
        <begin position="263"/>
        <end position="284"/>
    </location>
</feature>
<protein>
    <submittedName>
        <fullName evidence="3">Uncharacterized protein</fullName>
    </submittedName>
</protein>
<feature type="compositionally biased region" description="Polar residues" evidence="1">
    <location>
        <begin position="737"/>
        <end position="751"/>
    </location>
</feature>
<gene>
    <name evidence="3" type="ORF">CPB83DRAFT_903654</name>
</gene>
<reference evidence="3" key="1">
    <citation type="submission" date="2020-11" db="EMBL/GenBank/DDBJ databases">
        <authorList>
            <consortium name="DOE Joint Genome Institute"/>
            <person name="Ahrendt S."/>
            <person name="Riley R."/>
            <person name="Andreopoulos W."/>
            <person name="Labutti K."/>
            <person name="Pangilinan J."/>
            <person name="Ruiz-Duenas F.J."/>
            <person name="Barrasa J.M."/>
            <person name="Sanchez-Garcia M."/>
            <person name="Camarero S."/>
            <person name="Miyauchi S."/>
            <person name="Serrano A."/>
            <person name="Linde D."/>
            <person name="Babiker R."/>
            <person name="Drula E."/>
            <person name="Ayuso-Fernandez I."/>
            <person name="Pacheco R."/>
            <person name="Padilla G."/>
            <person name="Ferreira P."/>
            <person name="Barriuso J."/>
            <person name="Kellner H."/>
            <person name="Castanera R."/>
            <person name="Alfaro M."/>
            <person name="Ramirez L."/>
            <person name="Pisabarro A.G."/>
            <person name="Kuo A."/>
            <person name="Tritt A."/>
            <person name="Lipzen A."/>
            <person name="He G."/>
            <person name="Yan M."/>
            <person name="Ng V."/>
            <person name="Cullen D."/>
            <person name="Martin F."/>
            <person name="Rosso M.-N."/>
            <person name="Henrissat B."/>
            <person name="Hibbett D."/>
            <person name="Martinez A.T."/>
            <person name="Grigoriev I.V."/>
        </authorList>
    </citation>
    <scope>NUCLEOTIDE SEQUENCE</scope>
    <source>
        <strain evidence="3">CBS 506.95</strain>
    </source>
</reference>
<feature type="region of interest" description="Disordered" evidence="1">
    <location>
        <begin position="122"/>
        <end position="147"/>
    </location>
</feature>
<evidence type="ECO:0000313" key="3">
    <source>
        <dbReference type="EMBL" id="KAF9532657.1"/>
    </source>
</evidence>
<evidence type="ECO:0000256" key="1">
    <source>
        <dbReference type="SAM" id="MobiDB-lite"/>
    </source>
</evidence>
<sequence>MSTTNSFTILKWIANVFVATLYFIKRLFKSSASEEVLPVASPVPPSTPSFIQSYEPNISDDAMQVFQLNCGRPRASRIARHKMAMAESRKGYPSAHWSQSSASPTDPSPGFSFLSLVPDNLAPVSGEPDSPSMYSTPPASPCPSTKTPSIVVSNTLGEFPPVHDDMEPEICIIQKVRTIPPRKSAEEDRPVCQFFPSVKDLAKRRLKFKGPPINTNIPKDLFMPSQPTTPVKELQEAEEEVEDPRFLSPKAAYFAVTEFVRSSTSLGSPPKSDKRRSSQESNFASPEYQDAFSAHSPFSTYSDSFYVDDHVPSSRMVDADINNVSFYSDFESTLNLSTIRPKRTRRSHISSSIPSAIEEDPSEALHDNTSVSAYSQVSEVDFCLGSPLASPLCKLTRLPDFLPEICLDEIPDSDYTECHNYLPPTLPTTSECTSPMDPDTLGRLSLYASLSLPFDLEEEIPLEDCPRVKLFVKITGRRCSREVPVLKKSSQINFVARDSVPLAKGAVLALKDTVNQTVVCERLSAPSEKSSPVSAPEITTDRAQTPLPCSSQPPWPVVQVSPSTMKMTRTRNRSATIVQPSASLETCSDNFVQLPHSSPSLKRDLVTVSHSTCPRVDSTHSVAHAVGSLSPLMALSPVESVSSVDSVLASPATPSEVYSPSVVTSSGNYEPQEFPRFGLVPGDMEAVLQRDVTDIKSGIVPIGKSRSRRIGIYGTLPHQMTKNLGQELPVVIERTSVGIQNDNSDSPTSRASKGESGLRQLVLPMHVAKRESLKATSTRHSRPSQADSSQVITRSSIGLPPSQPLPAVPGKESLKKGPGALLSKSVSELERLNKLIDLLDAIDLPKEEDRKFRSNRRPVETSSWSPDESDEDWDHASEDGSHFSWGIAL</sequence>
<feature type="compositionally biased region" description="Polar residues" evidence="1">
    <location>
        <begin position="132"/>
        <end position="147"/>
    </location>
</feature>
<dbReference type="EMBL" id="MU157831">
    <property type="protein sequence ID" value="KAF9532657.1"/>
    <property type="molecule type" value="Genomic_DNA"/>
</dbReference>
<accession>A0A9P6EP91</accession>
<feature type="region of interest" description="Disordered" evidence="1">
    <location>
        <begin position="847"/>
        <end position="889"/>
    </location>
</feature>
<keyword evidence="2" id="KW-0812">Transmembrane</keyword>